<evidence type="ECO:0000313" key="7">
    <source>
        <dbReference type="EMBL" id="KAJ8970724.1"/>
    </source>
</evidence>
<dbReference type="InterPro" id="IPR029058">
    <property type="entry name" value="AB_hydrolase_fold"/>
</dbReference>
<accession>A0ABQ9J186</accession>
<dbReference type="InterPro" id="IPR002018">
    <property type="entry name" value="CarbesteraseB"/>
</dbReference>
<dbReference type="SUPFAM" id="SSF53474">
    <property type="entry name" value="alpha/beta-Hydrolases"/>
    <property type="match status" value="2"/>
</dbReference>
<evidence type="ECO:0000256" key="1">
    <source>
        <dbReference type="ARBA" id="ARBA00005964"/>
    </source>
</evidence>
<comment type="caution">
    <text evidence="7">The sequence shown here is derived from an EMBL/GenBank/DDBJ whole genome shotgun (WGS) entry which is preliminary data.</text>
</comment>
<evidence type="ECO:0000256" key="2">
    <source>
        <dbReference type="ARBA" id="ARBA00022487"/>
    </source>
</evidence>
<dbReference type="PANTHER" id="PTHR11559">
    <property type="entry name" value="CARBOXYLESTERASE"/>
    <property type="match status" value="1"/>
</dbReference>
<dbReference type="EMBL" id="JAPWTJ010001586">
    <property type="protein sequence ID" value="KAJ8970724.1"/>
    <property type="molecule type" value="Genomic_DNA"/>
</dbReference>
<comment type="similarity">
    <text evidence="1">Belongs to the type-B carboxylesterase/lipase family.</text>
</comment>
<evidence type="ECO:0000259" key="6">
    <source>
        <dbReference type="Pfam" id="PF00135"/>
    </source>
</evidence>
<organism evidence="7 8">
    <name type="scientific">Molorchus minor</name>
    <dbReference type="NCBI Taxonomy" id="1323400"/>
    <lineage>
        <taxon>Eukaryota</taxon>
        <taxon>Metazoa</taxon>
        <taxon>Ecdysozoa</taxon>
        <taxon>Arthropoda</taxon>
        <taxon>Hexapoda</taxon>
        <taxon>Insecta</taxon>
        <taxon>Pterygota</taxon>
        <taxon>Neoptera</taxon>
        <taxon>Endopterygota</taxon>
        <taxon>Coleoptera</taxon>
        <taxon>Polyphaga</taxon>
        <taxon>Cucujiformia</taxon>
        <taxon>Chrysomeloidea</taxon>
        <taxon>Cerambycidae</taxon>
        <taxon>Lamiinae</taxon>
        <taxon>Monochamini</taxon>
        <taxon>Molorchus</taxon>
    </lineage>
</organism>
<dbReference type="Gene3D" id="3.40.50.1820">
    <property type="entry name" value="alpha/beta hydrolase"/>
    <property type="match status" value="3"/>
</dbReference>
<dbReference type="InterPro" id="IPR050309">
    <property type="entry name" value="Type-B_Carboxylest/Lipase"/>
</dbReference>
<keyword evidence="2" id="KW-0719">Serine esterase</keyword>
<dbReference type="PROSITE" id="PS00122">
    <property type="entry name" value="CARBOXYLESTERASE_B_1"/>
    <property type="match status" value="2"/>
</dbReference>
<dbReference type="PROSITE" id="PS00941">
    <property type="entry name" value="CARBOXYLESTERASE_B_2"/>
    <property type="match status" value="1"/>
</dbReference>
<keyword evidence="4" id="KW-1015">Disulfide bond</keyword>
<dbReference type="Pfam" id="PF00135">
    <property type="entry name" value="COesterase"/>
    <property type="match status" value="3"/>
</dbReference>
<protein>
    <recommendedName>
        <fullName evidence="6">Carboxylesterase type B domain-containing protein</fullName>
    </recommendedName>
</protein>
<evidence type="ECO:0000313" key="8">
    <source>
        <dbReference type="Proteomes" id="UP001162164"/>
    </source>
</evidence>
<sequence length="1066" mass="120232">MCTILLTLSRITQKMFEKVTRGVIFLFVNFVFSFADESDPLLVTLPNGQIRGHELESLHGKTYYGFQEIPYATPPVGNLRFKDPQPPENWDGVLDATKNTKICYQIGSSSTSEVVQTEDCLYLNVYTPVNPGNKTSGLPVLLWIHGGGFQWGDGTYQYYGPGFLMDYDIIVVTINYRLGPFGFLTTADGVIPANVALKDMTAAISWTHSNIGLFGGDPEKITINGESSGATAIGVLLLVQKASGLFRGAIIESGTSLCESTPQRYSKYFAYQMGYNIDQSFTNSSSSEELLELLQSVPPEDLITAHSQLTIPLGMENKLGDNRGAIWTAVIEDENVIDDPFVVGLFHENFKDGNINPVTTMIGFNSEEELHFVSGDWKKTLKEEGIYFDEDPSRLIHNKFNMSSEDKVKAGEELREIYTDGQFQDDVYALIKFHSDEVLTTPIIRQVELQSKYRDVYLYQFSYKGPLGGDGSIVIDPPDNVGHFEELSYIWDFHQYDISSMPEADILTHRRLLTLWTNFVKYLNPTPEEDELLQNAIWPKASPDSINYFNINVTLEAKTDPKRYQKWKPIIDKYANADTETLVVTLPYGKIRGHEVKSAYGTVYYGFQEIPYAAPPIGKLRFKDPVPPQNWDGILDATRNTKVCYQKPGAGFLTTADGVIPANLGLKDQTAAIEWTHSNIHLFGGDPDKITIVGESTGATAVGLQVLIKKADGLFRGAIIESGTVLCESTPQNYPRYYAYQMGSALDPTFSENNSSEELLELLQNASADDIRNHSNMTTVGGHESLARRPPNGPIVHPHSFEYLSQIPLGMENKIGPHRGQIWTAVIEDENIIDDAFLVGLFHENVKDGKINNVTTMIGYNSEEELHFLNDYANWTESFLELAIYFDEDTSRLIHNKFNMTDENKVMAGSRLRKIYTEGRFQDNLTALVKYFTDDVFSTPIVRQVTLQSSYSDIYLYQFSYKDGDNVGHGEDLMYMWDFHNVDISTMPESDILMHKRMLKMWTNFVKNPTPEEDELLENTIWPKASPDNVTYLNINATLTVGRDPKRYKLWHPIIDEYAIPPLVTY</sequence>
<feature type="domain" description="Carboxylesterase type B" evidence="6">
    <location>
        <begin position="651"/>
        <end position="1044"/>
    </location>
</feature>
<keyword evidence="5" id="KW-0325">Glycoprotein</keyword>
<evidence type="ECO:0000256" key="5">
    <source>
        <dbReference type="ARBA" id="ARBA00023180"/>
    </source>
</evidence>
<evidence type="ECO:0000256" key="3">
    <source>
        <dbReference type="ARBA" id="ARBA00022801"/>
    </source>
</evidence>
<dbReference type="InterPro" id="IPR019819">
    <property type="entry name" value="Carboxylesterase_B_CS"/>
</dbReference>
<dbReference type="Proteomes" id="UP001162164">
    <property type="component" value="Unassembled WGS sequence"/>
</dbReference>
<reference evidence="7" key="1">
    <citation type="journal article" date="2023" name="Insect Mol. Biol.">
        <title>Genome sequencing provides insights into the evolution of gene families encoding plant cell wall-degrading enzymes in longhorned beetles.</title>
        <authorList>
            <person name="Shin N.R."/>
            <person name="Okamura Y."/>
            <person name="Kirsch R."/>
            <person name="Pauchet Y."/>
        </authorList>
    </citation>
    <scope>NUCLEOTIDE SEQUENCE</scope>
    <source>
        <strain evidence="7">MMC_N1</strain>
    </source>
</reference>
<gene>
    <name evidence="7" type="ORF">NQ317_018758</name>
</gene>
<feature type="domain" description="Carboxylesterase type B" evidence="6">
    <location>
        <begin position="41"/>
        <end position="559"/>
    </location>
</feature>
<evidence type="ECO:0000256" key="4">
    <source>
        <dbReference type="ARBA" id="ARBA00023157"/>
    </source>
</evidence>
<keyword evidence="8" id="KW-1185">Reference proteome</keyword>
<keyword evidence="3" id="KW-0378">Hydrolase</keyword>
<name>A0ABQ9J186_9CUCU</name>
<dbReference type="InterPro" id="IPR019826">
    <property type="entry name" value="Carboxylesterase_B_AS"/>
</dbReference>
<feature type="domain" description="Carboxylesterase type B" evidence="6">
    <location>
        <begin position="582"/>
        <end position="647"/>
    </location>
</feature>
<proteinExistence type="inferred from homology"/>